<organism evidence="1">
    <name type="scientific">Dulem virus 31</name>
    <dbReference type="NCBI Taxonomy" id="3145749"/>
    <lineage>
        <taxon>Viruses</taxon>
        <taxon>Monodnaviria</taxon>
        <taxon>Sangervirae</taxon>
        <taxon>Phixviricota</taxon>
        <taxon>Malgrandaviricetes</taxon>
        <taxon>Petitvirales</taxon>
        <taxon>Microviridae</taxon>
        <taxon>Microvirus</taxon>
    </lineage>
</organism>
<reference evidence="1" key="1">
    <citation type="submission" date="2024-03" db="EMBL/GenBank/DDBJ databases">
        <title>Diverse circular DNA viruses in blood, oral, and fecal samples of captive lemurs.</title>
        <authorList>
            <person name="Paietta E.N."/>
            <person name="Kraberger S."/>
            <person name="Lund M.C."/>
            <person name="Custer J.M."/>
            <person name="Vargas K.M."/>
            <person name="Ehmke E.E."/>
            <person name="Yoder A.D."/>
            <person name="Varsani A."/>
        </authorList>
    </citation>
    <scope>NUCLEOTIDE SEQUENCE</scope>
    <source>
        <strain evidence="1">Duke_17_45</strain>
    </source>
</reference>
<name>A0AAU8AUP8_9VIRU</name>
<proteinExistence type="predicted"/>
<protein>
    <submittedName>
        <fullName evidence="1">Uncharacterized protein</fullName>
    </submittedName>
</protein>
<accession>A0AAU8AUP8</accession>
<evidence type="ECO:0000313" key="1">
    <source>
        <dbReference type="EMBL" id="XCD03075.1"/>
    </source>
</evidence>
<dbReference type="EMBL" id="PP511318">
    <property type="protein sequence ID" value="XCD03075.1"/>
    <property type="molecule type" value="Genomic_DNA"/>
</dbReference>
<sequence length="42" mass="4652">MLKLISSCTKRTVSRARRGIGAFSSEGAPFLCPFGGLYFRRN</sequence>